<keyword evidence="2" id="KW-1185">Reference proteome</keyword>
<gene>
    <name evidence="1" type="ORF">FUAX_24510</name>
</gene>
<dbReference type="RefSeq" id="WP_338391599.1">
    <property type="nucleotide sequence ID" value="NZ_AP025314.1"/>
</dbReference>
<evidence type="ECO:0000313" key="1">
    <source>
        <dbReference type="EMBL" id="BDD10019.1"/>
    </source>
</evidence>
<dbReference type="AlphaFoldDB" id="A0AAU9CD10"/>
<dbReference type="KEGG" id="fax:FUAX_24510"/>
<protein>
    <submittedName>
        <fullName evidence="1">Uncharacterized protein</fullName>
    </submittedName>
</protein>
<organism evidence="1 2">
    <name type="scientific">Fulvitalea axinellae</name>
    <dbReference type="NCBI Taxonomy" id="1182444"/>
    <lineage>
        <taxon>Bacteria</taxon>
        <taxon>Pseudomonadati</taxon>
        <taxon>Bacteroidota</taxon>
        <taxon>Cytophagia</taxon>
        <taxon>Cytophagales</taxon>
        <taxon>Persicobacteraceae</taxon>
        <taxon>Fulvitalea</taxon>
    </lineage>
</organism>
<sequence>MPVKIDSFSIITKIGAPTVAPESDRKSLTEADVEQIVMECMERVGELLREMEDKR</sequence>
<reference evidence="1 2" key="1">
    <citation type="submission" date="2021-12" db="EMBL/GenBank/DDBJ databases">
        <title>Genome sequencing of bacteria with rrn-lacking chromosome and rrn-plasmid.</title>
        <authorList>
            <person name="Anda M."/>
            <person name="Iwasaki W."/>
        </authorList>
    </citation>
    <scope>NUCLEOTIDE SEQUENCE [LARGE SCALE GENOMIC DNA]</scope>
    <source>
        <strain evidence="1 2">DSM 100852</strain>
    </source>
</reference>
<evidence type="ECO:0000313" key="2">
    <source>
        <dbReference type="Proteomes" id="UP001348817"/>
    </source>
</evidence>
<name>A0AAU9CD10_9BACT</name>
<dbReference type="Proteomes" id="UP001348817">
    <property type="component" value="Chromosome"/>
</dbReference>
<proteinExistence type="predicted"/>
<dbReference type="EMBL" id="AP025314">
    <property type="protein sequence ID" value="BDD10019.1"/>
    <property type="molecule type" value="Genomic_DNA"/>
</dbReference>
<accession>A0AAU9CD10</accession>